<dbReference type="CDD" id="cd08984">
    <property type="entry name" value="GH43-like"/>
    <property type="match status" value="1"/>
</dbReference>
<evidence type="ECO:0008006" key="5">
    <source>
        <dbReference type="Google" id="ProtNLM"/>
    </source>
</evidence>
<organism evidence="3 4">
    <name type="scientific">Massilia consociata</name>
    <dbReference type="NCBI Taxonomy" id="760117"/>
    <lineage>
        <taxon>Bacteria</taxon>
        <taxon>Pseudomonadati</taxon>
        <taxon>Pseudomonadota</taxon>
        <taxon>Betaproteobacteria</taxon>
        <taxon>Burkholderiales</taxon>
        <taxon>Oxalobacteraceae</taxon>
        <taxon>Telluria group</taxon>
        <taxon>Massilia</taxon>
    </lineage>
</organism>
<evidence type="ECO:0000313" key="4">
    <source>
        <dbReference type="Proteomes" id="UP001589773"/>
    </source>
</evidence>
<accession>A0ABV6FH78</accession>
<name>A0ABV6FH78_9BURK</name>
<dbReference type="InterPro" id="IPR023296">
    <property type="entry name" value="Glyco_hydro_beta-prop_sf"/>
</dbReference>
<evidence type="ECO:0000313" key="3">
    <source>
        <dbReference type="EMBL" id="MFC0252874.1"/>
    </source>
</evidence>
<sequence>MNALLRNLVCASLLASAHAAGQTGPASPPSRQPAGQHAADPAAVQPTPARGRIAAKPLFRDPVFDGAADPVVVHNPARGSWWMFYTNRRANAADLPGVSWVHGTRIGIAESRDEGATWSYVGTADIELPAALGGAGATHWAPDVVRADDGSWRMFLTVVPGVFTDWNHPRRIVQLTSPDLRTWRNAREIKLASDRVIDAAVTRLPGGGWRMWYNNERDRKAIYYADSPDLANWLDRGRVVADQAGEGPKVFQWRGAWWMITDVWRGLAVYRSPDAMHWTRQPGNLLQQPGRGLDDGAIGGHCDVVVNGNRAWLFYFTHPGRGGVQGGAGSGAGSGTDGPEQRRSTIQVTELFLSGDTLRVERDAPTRIALSGG</sequence>
<feature type="chain" id="PRO_5047420008" description="Glycosyl hydrolase" evidence="2">
    <location>
        <begin position="20"/>
        <end position="373"/>
    </location>
</feature>
<proteinExistence type="predicted"/>
<evidence type="ECO:0000256" key="2">
    <source>
        <dbReference type="SAM" id="SignalP"/>
    </source>
</evidence>
<dbReference type="SUPFAM" id="SSF75005">
    <property type="entry name" value="Arabinanase/levansucrase/invertase"/>
    <property type="match status" value="1"/>
</dbReference>
<feature type="signal peptide" evidence="2">
    <location>
        <begin position="1"/>
        <end position="19"/>
    </location>
</feature>
<reference evidence="3 4" key="1">
    <citation type="submission" date="2024-09" db="EMBL/GenBank/DDBJ databases">
        <authorList>
            <person name="Sun Q."/>
            <person name="Mori K."/>
        </authorList>
    </citation>
    <scope>NUCLEOTIDE SEQUENCE [LARGE SCALE GENOMIC DNA]</scope>
    <source>
        <strain evidence="3 4">CCM 7792</strain>
    </source>
</reference>
<feature type="region of interest" description="Disordered" evidence="1">
    <location>
        <begin position="20"/>
        <end position="47"/>
    </location>
</feature>
<protein>
    <recommendedName>
        <fullName evidence="5">Glycosyl hydrolase</fullName>
    </recommendedName>
</protein>
<dbReference type="Proteomes" id="UP001589773">
    <property type="component" value="Unassembled WGS sequence"/>
</dbReference>
<gene>
    <name evidence="3" type="ORF">ACFFJK_13325</name>
</gene>
<keyword evidence="4" id="KW-1185">Reference proteome</keyword>
<dbReference type="Gene3D" id="2.115.10.20">
    <property type="entry name" value="Glycosyl hydrolase domain, family 43"/>
    <property type="match status" value="2"/>
</dbReference>
<comment type="caution">
    <text evidence="3">The sequence shown here is derived from an EMBL/GenBank/DDBJ whole genome shotgun (WGS) entry which is preliminary data.</text>
</comment>
<evidence type="ECO:0000256" key="1">
    <source>
        <dbReference type="SAM" id="MobiDB-lite"/>
    </source>
</evidence>
<dbReference type="EMBL" id="JBHLWP010000013">
    <property type="protein sequence ID" value="MFC0252874.1"/>
    <property type="molecule type" value="Genomic_DNA"/>
</dbReference>
<dbReference type="RefSeq" id="WP_379679755.1">
    <property type="nucleotide sequence ID" value="NZ_JBHLWP010000013.1"/>
</dbReference>
<keyword evidence="2" id="KW-0732">Signal</keyword>